<protein>
    <recommendedName>
        <fullName evidence="3">HEAT repeat domain-containing protein</fullName>
    </recommendedName>
</protein>
<dbReference type="InterPro" id="IPR016024">
    <property type="entry name" value="ARM-type_fold"/>
</dbReference>
<evidence type="ECO:0008006" key="3">
    <source>
        <dbReference type="Google" id="ProtNLM"/>
    </source>
</evidence>
<gene>
    <name evidence="1" type="ORF">E5A74_11770</name>
</gene>
<dbReference type="RefSeq" id="WP_135985086.1">
    <property type="nucleotide sequence ID" value="NZ_JAASQM010000004.1"/>
</dbReference>
<keyword evidence="2" id="KW-1185">Reference proteome</keyword>
<name>A0A4S1WKV6_9SPHN</name>
<evidence type="ECO:0000313" key="1">
    <source>
        <dbReference type="EMBL" id="TGX42507.1"/>
    </source>
</evidence>
<proteinExistence type="predicted"/>
<dbReference type="SUPFAM" id="SSF48371">
    <property type="entry name" value="ARM repeat"/>
    <property type="match status" value="1"/>
</dbReference>
<dbReference type="OrthoDB" id="278248at2"/>
<organism evidence="1 2">
    <name type="scientific">Sphingomonas naasensis</name>
    <dbReference type="NCBI Taxonomy" id="1344951"/>
    <lineage>
        <taxon>Bacteria</taxon>
        <taxon>Pseudomonadati</taxon>
        <taxon>Pseudomonadota</taxon>
        <taxon>Alphaproteobacteria</taxon>
        <taxon>Sphingomonadales</taxon>
        <taxon>Sphingomonadaceae</taxon>
        <taxon>Sphingomonas</taxon>
    </lineage>
</organism>
<sequence length="251" mass="27143">MASPANDPRSTPDLFELALQADDDAAWSAIPELHRRGSKEVFDRAVSLTHSDDAFLRMRGADILGQLGCPGRTFPAECFGAVLPLLEDCDLAVVDAAISALGHLDRDRAAGYVALLRTHADARIRLGIAMVLGVATNPQALEALVQLTNDPDDVVRDWAVFGIGRQSNADTSEIRDALAARLDDHDDVVRHEATCGLALKLDRRALSPLITMLEANPEDFDLKEAAGAMLGERDGSDAQTSELLDRLRRIL</sequence>
<reference evidence="1 2" key="1">
    <citation type="submission" date="2019-04" db="EMBL/GenBank/DDBJ databases">
        <title>Sphingomonas psychrotolerans sp. nov., isolated from soil in the Tianshan Mountains, Xinjiang, China.</title>
        <authorList>
            <person name="Luo Y."/>
            <person name="Sheng H."/>
        </authorList>
    </citation>
    <scope>NUCLEOTIDE SEQUENCE [LARGE SCALE GENOMIC DNA]</scope>
    <source>
        <strain evidence="1 2">KIS18-15</strain>
    </source>
</reference>
<dbReference type="AlphaFoldDB" id="A0A4S1WKV6"/>
<evidence type="ECO:0000313" key="2">
    <source>
        <dbReference type="Proteomes" id="UP000309848"/>
    </source>
</evidence>
<dbReference type="Gene3D" id="1.25.10.10">
    <property type="entry name" value="Leucine-rich Repeat Variant"/>
    <property type="match status" value="1"/>
</dbReference>
<comment type="caution">
    <text evidence="1">The sequence shown here is derived from an EMBL/GenBank/DDBJ whole genome shotgun (WGS) entry which is preliminary data.</text>
</comment>
<dbReference type="InterPro" id="IPR011989">
    <property type="entry name" value="ARM-like"/>
</dbReference>
<dbReference type="EMBL" id="SRXU01000004">
    <property type="protein sequence ID" value="TGX42507.1"/>
    <property type="molecule type" value="Genomic_DNA"/>
</dbReference>
<dbReference type="Proteomes" id="UP000309848">
    <property type="component" value="Unassembled WGS sequence"/>
</dbReference>
<dbReference type="Pfam" id="PF13646">
    <property type="entry name" value="HEAT_2"/>
    <property type="match status" value="1"/>
</dbReference>
<accession>A0A4S1WKV6</accession>